<dbReference type="CDD" id="cd15797">
    <property type="entry name" value="PMEI"/>
    <property type="match status" value="1"/>
</dbReference>
<comment type="similarity">
    <text evidence="3">Belongs to the PMEI family.</text>
</comment>
<evidence type="ECO:0000256" key="4">
    <source>
        <dbReference type="SAM" id="SignalP"/>
    </source>
</evidence>
<evidence type="ECO:0000256" key="1">
    <source>
        <dbReference type="ARBA" id="ARBA00022729"/>
    </source>
</evidence>
<dbReference type="OrthoDB" id="764172at2759"/>
<evidence type="ECO:0000256" key="3">
    <source>
        <dbReference type="ARBA" id="ARBA00038471"/>
    </source>
</evidence>
<comment type="caution">
    <text evidence="5">The sequence shown here is derived from an EMBL/GenBank/DDBJ whole genome shotgun (WGS) entry which is preliminary data.</text>
</comment>
<proteinExistence type="inferred from homology"/>
<evidence type="ECO:0000256" key="2">
    <source>
        <dbReference type="ARBA" id="ARBA00023157"/>
    </source>
</evidence>
<feature type="chain" id="PRO_5013574028" evidence="4">
    <location>
        <begin position="27"/>
        <end position="175"/>
    </location>
</feature>
<dbReference type="InterPro" id="IPR035513">
    <property type="entry name" value="Invertase/methylesterase_inhib"/>
</dbReference>
<evidence type="ECO:0000313" key="6">
    <source>
        <dbReference type="Proteomes" id="UP000231279"/>
    </source>
</evidence>
<sequence length="175" mass="19433">MAFPLNNMIFLLAFFFLLNESPFVRTIATSLDDVCRRSLDLAFFLADFGSNPITRMASLPLLAHIAIDRAGVNATAARAKIHLLFHTTMDPRIKALLGQCGNSYTEALNVIGKATDDLDHRNYWQAFDAAERCENLFKSPLKSPVTIENQNFGLICDIIGIIADELSSGRKRKLA</sequence>
<evidence type="ECO:0000313" key="5">
    <source>
        <dbReference type="EMBL" id="PIN05208.1"/>
    </source>
</evidence>
<name>A0A2G9GIX4_9LAMI</name>
<keyword evidence="1 4" id="KW-0732">Signal</keyword>
<gene>
    <name evidence="5" type="ORF">CDL12_22253</name>
</gene>
<dbReference type="InterPro" id="IPR052421">
    <property type="entry name" value="PCW_Enzyme_Inhibitor"/>
</dbReference>
<dbReference type="Proteomes" id="UP000231279">
    <property type="component" value="Unassembled WGS sequence"/>
</dbReference>
<feature type="signal peptide" evidence="4">
    <location>
        <begin position="1"/>
        <end position="26"/>
    </location>
</feature>
<dbReference type="PANTHER" id="PTHR36710">
    <property type="entry name" value="PECTINESTERASE INHIBITOR-LIKE"/>
    <property type="match status" value="1"/>
</dbReference>
<dbReference type="InterPro" id="IPR034086">
    <property type="entry name" value="PMEI_plant"/>
</dbReference>
<protein>
    <submittedName>
        <fullName evidence="5">Uncharacterized protein</fullName>
    </submittedName>
</protein>
<dbReference type="NCBIfam" id="TIGR01614">
    <property type="entry name" value="PME_inhib"/>
    <property type="match status" value="1"/>
</dbReference>
<keyword evidence="6" id="KW-1185">Reference proteome</keyword>
<organism evidence="5 6">
    <name type="scientific">Handroanthus impetiginosus</name>
    <dbReference type="NCBI Taxonomy" id="429701"/>
    <lineage>
        <taxon>Eukaryota</taxon>
        <taxon>Viridiplantae</taxon>
        <taxon>Streptophyta</taxon>
        <taxon>Embryophyta</taxon>
        <taxon>Tracheophyta</taxon>
        <taxon>Spermatophyta</taxon>
        <taxon>Magnoliopsida</taxon>
        <taxon>eudicotyledons</taxon>
        <taxon>Gunneridae</taxon>
        <taxon>Pentapetalae</taxon>
        <taxon>asterids</taxon>
        <taxon>lamiids</taxon>
        <taxon>Lamiales</taxon>
        <taxon>Bignoniaceae</taxon>
        <taxon>Crescentiina</taxon>
        <taxon>Tabebuia alliance</taxon>
        <taxon>Handroanthus</taxon>
    </lineage>
</organism>
<dbReference type="GO" id="GO:0046910">
    <property type="term" value="F:pectinesterase inhibitor activity"/>
    <property type="evidence" value="ECO:0007669"/>
    <property type="project" value="InterPro"/>
</dbReference>
<keyword evidence="2" id="KW-1015">Disulfide bond</keyword>
<dbReference type="AlphaFoldDB" id="A0A2G9GIX4"/>
<accession>A0A2G9GIX4</accession>
<dbReference type="Gene3D" id="1.20.140.40">
    <property type="entry name" value="Invertase/pectin methylesterase inhibitor family protein"/>
    <property type="match status" value="1"/>
</dbReference>
<dbReference type="InterPro" id="IPR006501">
    <property type="entry name" value="Pectinesterase_inhib_dom"/>
</dbReference>
<dbReference type="EMBL" id="NKXS01004851">
    <property type="protein sequence ID" value="PIN05208.1"/>
    <property type="molecule type" value="Genomic_DNA"/>
</dbReference>
<reference evidence="6" key="1">
    <citation type="journal article" date="2018" name="Gigascience">
        <title>Genome assembly of the Pink Ipe (Handroanthus impetiginosus, Bignoniaceae), a highly valued, ecologically keystone Neotropical timber forest tree.</title>
        <authorList>
            <person name="Silva-Junior O.B."/>
            <person name="Grattapaglia D."/>
            <person name="Novaes E."/>
            <person name="Collevatti R.G."/>
        </authorList>
    </citation>
    <scope>NUCLEOTIDE SEQUENCE [LARGE SCALE GENOMIC DNA]</scope>
    <source>
        <strain evidence="6">cv. UFG-1</strain>
    </source>
</reference>
<dbReference type="SUPFAM" id="SSF101148">
    <property type="entry name" value="Plant invertase/pectin methylesterase inhibitor"/>
    <property type="match status" value="1"/>
</dbReference>
<dbReference type="PANTHER" id="PTHR36710:SF8">
    <property type="entry name" value="PECTINESTERASE INHIBITOR-LIKE"/>
    <property type="match status" value="1"/>
</dbReference>